<reference evidence="2 3" key="1">
    <citation type="submission" date="2021-06" db="EMBL/GenBank/DDBJ databases">
        <authorList>
            <person name="Pan X."/>
        </authorList>
    </citation>
    <scope>NUCLEOTIDE SEQUENCE [LARGE SCALE GENOMIC DNA]</scope>
    <source>
        <strain evidence="2 3">4503</strain>
    </source>
</reference>
<accession>A0ABS6CRA8</accession>
<comment type="caution">
    <text evidence="2">The sequence shown here is derived from an EMBL/GenBank/DDBJ whole genome shotgun (WGS) entry which is preliminary data.</text>
</comment>
<dbReference type="Proteomes" id="UP000720508">
    <property type="component" value="Unassembled WGS sequence"/>
</dbReference>
<gene>
    <name evidence="2" type="ORF">KN815_36370</name>
</gene>
<feature type="signal peptide" evidence="1">
    <location>
        <begin position="1"/>
        <end position="24"/>
    </location>
</feature>
<proteinExistence type="predicted"/>
<name>A0ABS6CRA8_9ACTN</name>
<dbReference type="RefSeq" id="WP_216346113.1">
    <property type="nucleotide sequence ID" value="NZ_JAHLEM010000561.1"/>
</dbReference>
<keyword evidence="3" id="KW-1185">Reference proteome</keyword>
<evidence type="ECO:0000313" key="2">
    <source>
        <dbReference type="EMBL" id="MBU3869339.1"/>
    </source>
</evidence>
<sequence length="153" mass="16637">MKFAKAAVFSVASLCLALPVSAEAVSVDPTAAAHTASNACTGKSKKHVVKTYYRGPSTVVLRCGTRNWGYRHLVAHGRWSANFSKKIKNAIWSGDVVIDVPGQRVYERRVIQCPPRILFRVVANPDPYGADPRIKPQGIITAYKPASLTSPDC</sequence>
<dbReference type="EMBL" id="JAHLEM010000561">
    <property type="protein sequence ID" value="MBU3869339.1"/>
    <property type="molecule type" value="Genomic_DNA"/>
</dbReference>
<evidence type="ECO:0000313" key="3">
    <source>
        <dbReference type="Proteomes" id="UP000720508"/>
    </source>
</evidence>
<keyword evidence="1" id="KW-0732">Signal</keyword>
<organism evidence="2 3">
    <name type="scientific">Streptomyces niphimycinicus</name>
    <dbReference type="NCBI Taxonomy" id="2842201"/>
    <lineage>
        <taxon>Bacteria</taxon>
        <taxon>Bacillati</taxon>
        <taxon>Actinomycetota</taxon>
        <taxon>Actinomycetes</taxon>
        <taxon>Kitasatosporales</taxon>
        <taxon>Streptomycetaceae</taxon>
        <taxon>Streptomyces</taxon>
    </lineage>
</organism>
<evidence type="ECO:0000256" key="1">
    <source>
        <dbReference type="SAM" id="SignalP"/>
    </source>
</evidence>
<feature type="chain" id="PRO_5046386984" description="Secreted protein" evidence="1">
    <location>
        <begin position="25"/>
        <end position="153"/>
    </location>
</feature>
<protein>
    <recommendedName>
        <fullName evidence="4">Secreted protein</fullName>
    </recommendedName>
</protein>
<evidence type="ECO:0008006" key="4">
    <source>
        <dbReference type="Google" id="ProtNLM"/>
    </source>
</evidence>